<name>A0A8H7V009_9FUNG</name>
<keyword evidence="3" id="KW-1185">Reference proteome</keyword>
<evidence type="ECO:0000256" key="1">
    <source>
        <dbReference type="SAM" id="MobiDB-lite"/>
    </source>
</evidence>
<dbReference type="EMBL" id="JAEPRC010000465">
    <property type="protein sequence ID" value="KAG2196644.1"/>
    <property type="molecule type" value="Genomic_DNA"/>
</dbReference>
<sequence>MRRRKRQLDIYIPGKTTINPPASFRDDSQERLQSKRSTSNDKTNYMNALEAQFNIRLSNSIKQCKSQDYDKLYEALINGTRLPKGVVINAAESINVGATSIESFLRNECKKTKKKSVEYWTDYVRKNFITTKLSISNIEASTSSTGNIRVDDDDDDDDDDEDEDEDDEDTGEYEEGKQSDLSQQVQSLFASTINDNMQSVSDYLSDFSNRVFKIILIFNEYNFVLENHAVSLVAHEGNKISQVLPEGYLEKDASVAKPLDSKCLEDEDFKANYDKMFQDPHLELIHSTFYGAKGAQVSSLKTYPLHKAIVDVLGHDEVNLYKDLSSHVTKMARQLYYTNLHNMWSDNTIVNKLLTRLLRFLLIIHLCPDQDNDFKANKAKHQDKGKKATRRVTNCRIPEERISLLRMTRNGRRKLFANEKKKRIKYLQKGKELSASLCQRRLDTYRQVLEREREERGSGGKEKLEKKRGREGDNDDDVEDALKKDWTTVTSNKNSIISKQTVTRSYFEMKLKNLDDKEFETIIKIVNFVKPYIPDKDNYHHFQYQLPFVLMANQVLRSIGYDGQILKLMPIIQPTALPSFLIDTTTLYALFCSTQCRQRMFILDFKGNRIRQGLALANKDAVFSAFFNINQLKKITSSYGLEFVNRIHILPGLKTIRIYGALDYIQQRQKKPEASNKPIAQDKDEDDTLNALYSRRSILETLFKERRKELDQFILTAKSVRASKRDWKNKVADRNKYYREAEMTKLKKRELMVGIRDVRQDLQSLKRQIYEYRNPSTPLTSTTSPNPFIINSKPCHKKVEECMLDTDMNLDDVVFSGTDNGIIKTTETVCSLCSSFQ</sequence>
<feature type="region of interest" description="Disordered" evidence="1">
    <location>
        <begin position="144"/>
        <end position="182"/>
    </location>
</feature>
<organism evidence="2 3">
    <name type="scientific">Mucor plumbeus</name>
    <dbReference type="NCBI Taxonomy" id="97098"/>
    <lineage>
        <taxon>Eukaryota</taxon>
        <taxon>Fungi</taxon>
        <taxon>Fungi incertae sedis</taxon>
        <taxon>Mucoromycota</taxon>
        <taxon>Mucoromycotina</taxon>
        <taxon>Mucoromycetes</taxon>
        <taxon>Mucorales</taxon>
        <taxon>Mucorineae</taxon>
        <taxon>Mucoraceae</taxon>
        <taxon>Mucor</taxon>
    </lineage>
</organism>
<feature type="compositionally biased region" description="Basic and acidic residues" evidence="1">
    <location>
        <begin position="450"/>
        <end position="472"/>
    </location>
</feature>
<dbReference type="AlphaFoldDB" id="A0A8H7V009"/>
<feature type="region of interest" description="Disordered" evidence="1">
    <location>
        <begin position="19"/>
        <end position="41"/>
    </location>
</feature>
<dbReference type="OrthoDB" id="2285833at2759"/>
<feature type="region of interest" description="Disordered" evidence="1">
    <location>
        <begin position="450"/>
        <end position="477"/>
    </location>
</feature>
<dbReference type="Proteomes" id="UP000650833">
    <property type="component" value="Unassembled WGS sequence"/>
</dbReference>
<feature type="compositionally biased region" description="Basic and acidic residues" evidence="1">
    <location>
        <begin position="24"/>
        <end position="33"/>
    </location>
</feature>
<evidence type="ECO:0000313" key="3">
    <source>
        <dbReference type="Proteomes" id="UP000650833"/>
    </source>
</evidence>
<feature type="compositionally biased region" description="Acidic residues" evidence="1">
    <location>
        <begin position="151"/>
        <end position="173"/>
    </location>
</feature>
<reference evidence="2" key="1">
    <citation type="submission" date="2020-12" db="EMBL/GenBank/DDBJ databases">
        <title>Metabolic potential, ecology and presence of endohyphal bacteria is reflected in genomic diversity of Mucoromycotina.</title>
        <authorList>
            <person name="Muszewska A."/>
            <person name="Okrasinska A."/>
            <person name="Steczkiewicz K."/>
            <person name="Drgas O."/>
            <person name="Orlowska M."/>
            <person name="Perlinska-Lenart U."/>
            <person name="Aleksandrzak-Piekarczyk T."/>
            <person name="Szatraj K."/>
            <person name="Zielenkiewicz U."/>
            <person name="Pilsyk S."/>
            <person name="Malc E."/>
            <person name="Mieczkowski P."/>
            <person name="Kruszewska J.S."/>
            <person name="Biernat P."/>
            <person name="Pawlowska J."/>
        </authorList>
    </citation>
    <scope>NUCLEOTIDE SEQUENCE</scope>
    <source>
        <strain evidence="2">CBS 226.32</strain>
    </source>
</reference>
<proteinExistence type="predicted"/>
<evidence type="ECO:0000313" key="2">
    <source>
        <dbReference type="EMBL" id="KAG2196644.1"/>
    </source>
</evidence>
<comment type="caution">
    <text evidence="2">The sequence shown here is derived from an EMBL/GenBank/DDBJ whole genome shotgun (WGS) entry which is preliminary data.</text>
</comment>
<protein>
    <submittedName>
        <fullName evidence="2">Uncharacterized protein</fullName>
    </submittedName>
</protein>
<gene>
    <name evidence="2" type="ORF">INT46_002352</name>
</gene>
<accession>A0A8H7V009</accession>